<dbReference type="EMBL" id="JAJSOF020000003">
    <property type="protein sequence ID" value="KAJ4450232.1"/>
    <property type="molecule type" value="Genomic_DNA"/>
</dbReference>
<keyword evidence="3" id="KW-1185">Reference proteome</keyword>
<feature type="compositionally biased region" description="Basic and acidic residues" evidence="1">
    <location>
        <begin position="25"/>
        <end position="81"/>
    </location>
</feature>
<accession>A0ABQ8TVX5</accession>
<proteinExistence type="predicted"/>
<feature type="compositionally biased region" description="Basic and acidic residues" evidence="1">
    <location>
        <begin position="1"/>
        <end position="18"/>
    </location>
</feature>
<feature type="compositionally biased region" description="Basic and acidic residues" evidence="1">
    <location>
        <begin position="88"/>
        <end position="122"/>
    </location>
</feature>
<comment type="caution">
    <text evidence="2">The sequence shown here is derived from an EMBL/GenBank/DDBJ whole genome shotgun (WGS) entry which is preliminary data.</text>
</comment>
<reference evidence="2 3" key="1">
    <citation type="journal article" date="2022" name="Allergy">
        <title>Genome assembly and annotation of Periplaneta americana reveal a comprehensive cockroach allergen profile.</title>
        <authorList>
            <person name="Wang L."/>
            <person name="Xiong Q."/>
            <person name="Saelim N."/>
            <person name="Wang L."/>
            <person name="Nong W."/>
            <person name="Wan A.T."/>
            <person name="Shi M."/>
            <person name="Liu X."/>
            <person name="Cao Q."/>
            <person name="Hui J.H.L."/>
            <person name="Sookrung N."/>
            <person name="Leung T.F."/>
            <person name="Tungtrongchitr A."/>
            <person name="Tsui S.K.W."/>
        </authorList>
    </citation>
    <scope>NUCLEOTIDE SEQUENCE [LARGE SCALE GENOMIC DNA]</scope>
    <source>
        <strain evidence="2">PWHHKU_190912</strain>
    </source>
</reference>
<gene>
    <name evidence="2" type="ORF">ANN_01651</name>
</gene>
<sequence>MRTRRRENSEQGPKEEERRRKRNGNKKDVEKRETEKEKIKVKVEKLRKEKVQGKEDEKIEKTEKGKEEKGREGGRSEERGVRGGRGVGGERRKKEEVGKGRGGSKEERRGREGRERGGKKEVEEVEEEAENEKEIEKEAKSDNDKVECDNGDKDKCDDGDKIESTDDDKDECDDEDRDENGDGNKDINVTTVIRIPDDAAATIQIRQELLNDRTIEKEVMDIKPNLGYLPDAIIQLEKLGVELVEQINIMRSIVNKLSAVEGEIGKRVGEKVNRVLIKNDGYGILSRISDVLTKTCPNDIIQHVNLIDEVWFPTSNMDSEMNFSAYTKILTDSQISAQGKKETMLSNVSCSQEVKRRIAMAKEAFNRKGASSADFWKKN</sequence>
<organism evidence="2 3">
    <name type="scientific">Periplaneta americana</name>
    <name type="common">American cockroach</name>
    <name type="synonym">Blatta americana</name>
    <dbReference type="NCBI Taxonomy" id="6978"/>
    <lineage>
        <taxon>Eukaryota</taxon>
        <taxon>Metazoa</taxon>
        <taxon>Ecdysozoa</taxon>
        <taxon>Arthropoda</taxon>
        <taxon>Hexapoda</taxon>
        <taxon>Insecta</taxon>
        <taxon>Pterygota</taxon>
        <taxon>Neoptera</taxon>
        <taxon>Polyneoptera</taxon>
        <taxon>Dictyoptera</taxon>
        <taxon>Blattodea</taxon>
        <taxon>Blattoidea</taxon>
        <taxon>Blattidae</taxon>
        <taxon>Blattinae</taxon>
        <taxon>Periplaneta</taxon>
    </lineage>
</organism>
<evidence type="ECO:0000313" key="2">
    <source>
        <dbReference type="EMBL" id="KAJ4450232.1"/>
    </source>
</evidence>
<feature type="region of interest" description="Disordered" evidence="1">
    <location>
        <begin position="1"/>
        <end position="186"/>
    </location>
</feature>
<evidence type="ECO:0000313" key="3">
    <source>
        <dbReference type="Proteomes" id="UP001148838"/>
    </source>
</evidence>
<protein>
    <submittedName>
        <fullName evidence="2">Uncharacterized protein</fullName>
    </submittedName>
</protein>
<evidence type="ECO:0000256" key="1">
    <source>
        <dbReference type="SAM" id="MobiDB-lite"/>
    </source>
</evidence>
<dbReference type="Proteomes" id="UP001148838">
    <property type="component" value="Unassembled WGS sequence"/>
</dbReference>
<feature type="compositionally biased region" description="Acidic residues" evidence="1">
    <location>
        <begin position="165"/>
        <end position="179"/>
    </location>
</feature>
<feature type="compositionally biased region" description="Basic and acidic residues" evidence="1">
    <location>
        <begin position="132"/>
        <end position="164"/>
    </location>
</feature>
<name>A0ABQ8TVX5_PERAM</name>